<reference evidence="3 4" key="1">
    <citation type="submission" date="2018-10" db="EMBL/GenBank/DDBJ databases">
        <title>Genome sequencing of Arthrobacter oryzae TNB02.</title>
        <authorList>
            <person name="Cho Y.-J."/>
            <person name="Cho A."/>
            <person name="Kim O.-S."/>
        </authorList>
    </citation>
    <scope>NUCLEOTIDE SEQUENCE [LARGE SCALE GENOMIC DNA]</scope>
    <source>
        <strain evidence="3 4">TNB02</strain>
    </source>
</reference>
<evidence type="ECO:0000313" key="4">
    <source>
        <dbReference type="Proteomes" id="UP000273807"/>
    </source>
</evidence>
<proteinExistence type="predicted"/>
<evidence type="ECO:0000256" key="1">
    <source>
        <dbReference type="SAM" id="Phobius"/>
    </source>
</evidence>
<feature type="transmembrane region" description="Helical" evidence="1">
    <location>
        <begin position="137"/>
        <end position="158"/>
    </location>
</feature>
<feature type="domain" description="TQO small subunit DoxD" evidence="2">
    <location>
        <begin position="30"/>
        <end position="166"/>
    </location>
</feature>
<gene>
    <name evidence="3" type="ORF">D7003_04190</name>
</gene>
<evidence type="ECO:0000313" key="3">
    <source>
        <dbReference type="EMBL" id="RNL58412.1"/>
    </source>
</evidence>
<dbReference type="Proteomes" id="UP000273807">
    <property type="component" value="Unassembled WGS sequence"/>
</dbReference>
<dbReference type="InterPro" id="IPR007301">
    <property type="entry name" value="DoxD"/>
</dbReference>
<dbReference type="RefSeq" id="WP_123254252.1">
    <property type="nucleotide sequence ID" value="NZ_RBED01000069.1"/>
</dbReference>
<accession>A0A3N0C618</accession>
<keyword evidence="1" id="KW-0812">Transmembrane</keyword>
<feature type="transmembrane region" description="Helical" evidence="1">
    <location>
        <begin position="81"/>
        <end position="105"/>
    </location>
</feature>
<sequence length="183" mass="20211">MSRERSATIATAGPLGTGDDRLVRAGICALRVGVALMWIQNVAWKVPPDFGERENTGLYLFTRWAVDFPVFPPFAWFVENVVLAAFPLFGWMTLLMEAGLGAFLLIGLATRFWAVVGIVQSLAITLSVLNAPNEWHWAYYLMILAHTAIFATAAGRAYGVDGVLRPHWLESGRGFEKILARLS</sequence>
<comment type="caution">
    <text evidence="3">The sequence shown here is derived from an EMBL/GenBank/DDBJ whole genome shotgun (WGS) entry which is preliminary data.</text>
</comment>
<dbReference type="Pfam" id="PF04173">
    <property type="entry name" value="DoxD"/>
    <property type="match status" value="1"/>
</dbReference>
<keyword evidence="1" id="KW-0472">Membrane</keyword>
<keyword evidence="4" id="KW-1185">Reference proteome</keyword>
<dbReference type="OrthoDB" id="4715794at2"/>
<dbReference type="EMBL" id="RBED01000069">
    <property type="protein sequence ID" value="RNL58412.1"/>
    <property type="molecule type" value="Genomic_DNA"/>
</dbReference>
<protein>
    <submittedName>
        <fullName evidence="3">DoxX family membrane protein</fullName>
    </submittedName>
</protein>
<dbReference type="AlphaFoldDB" id="A0A3N0C618"/>
<keyword evidence="1" id="KW-1133">Transmembrane helix</keyword>
<name>A0A3N0C618_9MICC</name>
<evidence type="ECO:0000259" key="2">
    <source>
        <dbReference type="Pfam" id="PF04173"/>
    </source>
</evidence>
<organism evidence="3 4">
    <name type="scientific">Arthrobacter oryzae</name>
    <dbReference type="NCBI Taxonomy" id="409290"/>
    <lineage>
        <taxon>Bacteria</taxon>
        <taxon>Bacillati</taxon>
        <taxon>Actinomycetota</taxon>
        <taxon>Actinomycetes</taxon>
        <taxon>Micrococcales</taxon>
        <taxon>Micrococcaceae</taxon>
        <taxon>Arthrobacter</taxon>
    </lineage>
</organism>
<feature type="transmembrane region" description="Helical" evidence="1">
    <location>
        <begin position="112"/>
        <end position="131"/>
    </location>
</feature>